<evidence type="ECO:0000256" key="5">
    <source>
        <dbReference type="PROSITE-ProRule" id="PRU01240"/>
    </source>
</evidence>
<keyword evidence="8" id="KW-1185">Reference proteome</keyword>
<evidence type="ECO:0000256" key="1">
    <source>
        <dbReference type="ARBA" id="ARBA00011073"/>
    </source>
</evidence>
<evidence type="ECO:0000256" key="4">
    <source>
        <dbReference type="ARBA" id="ARBA00022825"/>
    </source>
</evidence>
<dbReference type="InterPro" id="IPR023828">
    <property type="entry name" value="Peptidase_S8_Ser-AS"/>
</dbReference>
<dbReference type="InterPro" id="IPR050131">
    <property type="entry name" value="Peptidase_S8_subtilisin-like"/>
</dbReference>
<dbReference type="OrthoDB" id="9798386at2"/>
<feature type="active site" description="Charge relay system" evidence="5">
    <location>
        <position position="435"/>
    </location>
</feature>
<dbReference type="PROSITE" id="PS00137">
    <property type="entry name" value="SUBTILASE_HIS"/>
    <property type="match status" value="1"/>
</dbReference>
<feature type="active site" description="Charge relay system" evidence="5">
    <location>
        <position position="227"/>
    </location>
</feature>
<dbReference type="PRINTS" id="PR00723">
    <property type="entry name" value="SUBTILISIN"/>
</dbReference>
<dbReference type="GO" id="GO:0006508">
    <property type="term" value="P:proteolysis"/>
    <property type="evidence" value="ECO:0007669"/>
    <property type="project" value="UniProtKB-KW"/>
</dbReference>
<dbReference type="SUPFAM" id="SSF52743">
    <property type="entry name" value="Subtilisin-like"/>
    <property type="match status" value="1"/>
</dbReference>
<evidence type="ECO:0000256" key="3">
    <source>
        <dbReference type="ARBA" id="ARBA00022801"/>
    </source>
</evidence>
<keyword evidence="3 5" id="KW-0378">Hydrolase</keyword>
<dbReference type="InterPro" id="IPR015500">
    <property type="entry name" value="Peptidase_S8_subtilisin-rel"/>
</dbReference>
<evidence type="ECO:0000256" key="2">
    <source>
        <dbReference type="ARBA" id="ARBA00022670"/>
    </source>
</evidence>
<dbReference type="PANTHER" id="PTHR43806">
    <property type="entry name" value="PEPTIDASE S8"/>
    <property type="match status" value="1"/>
</dbReference>
<comment type="caution">
    <text evidence="7">The sequence shown here is derived from an EMBL/GenBank/DDBJ whole genome shotgun (WGS) entry which is preliminary data.</text>
</comment>
<proteinExistence type="inferred from homology"/>
<keyword evidence="4 5" id="KW-0720">Serine protease</keyword>
<evidence type="ECO:0000313" key="7">
    <source>
        <dbReference type="EMBL" id="PRY44115.1"/>
    </source>
</evidence>
<name>A0A2T0TEL9_9BACT</name>
<feature type="active site" description="Charge relay system" evidence="5">
    <location>
        <position position="259"/>
    </location>
</feature>
<evidence type="ECO:0000259" key="6">
    <source>
        <dbReference type="Pfam" id="PF00082"/>
    </source>
</evidence>
<dbReference type="Pfam" id="PF00082">
    <property type="entry name" value="Peptidase_S8"/>
    <property type="match status" value="1"/>
</dbReference>
<dbReference type="PANTHER" id="PTHR43806:SF11">
    <property type="entry name" value="CEREVISIN-RELATED"/>
    <property type="match status" value="1"/>
</dbReference>
<dbReference type="InterPro" id="IPR036852">
    <property type="entry name" value="Peptidase_S8/S53_dom_sf"/>
</dbReference>
<dbReference type="AlphaFoldDB" id="A0A2T0TEL9"/>
<dbReference type="RefSeq" id="WP_106136542.1">
    <property type="nucleotide sequence ID" value="NZ_PVTE01000003.1"/>
</dbReference>
<reference evidence="7 8" key="1">
    <citation type="submission" date="2018-03" db="EMBL/GenBank/DDBJ databases">
        <title>Genomic Encyclopedia of Archaeal and Bacterial Type Strains, Phase II (KMG-II): from individual species to whole genera.</title>
        <authorList>
            <person name="Goeker M."/>
        </authorList>
    </citation>
    <scope>NUCLEOTIDE SEQUENCE [LARGE SCALE GENOMIC DNA]</scope>
    <source>
        <strain evidence="7 8">DSM 28354</strain>
    </source>
</reference>
<feature type="domain" description="Peptidase S8/S53" evidence="6">
    <location>
        <begin position="218"/>
        <end position="454"/>
    </location>
</feature>
<evidence type="ECO:0000313" key="8">
    <source>
        <dbReference type="Proteomes" id="UP000238375"/>
    </source>
</evidence>
<dbReference type="GO" id="GO:0004252">
    <property type="term" value="F:serine-type endopeptidase activity"/>
    <property type="evidence" value="ECO:0007669"/>
    <property type="project" value="UniProtKB-UniRule"/>
</dbReference>
<protein>
    <submittedName>
        <fullName evidence="7">Subtilisin</fullName>
    </submittedName>
</protein>
<organism evidence="7 8">
    <name type="scientific">Spirosoma oryzae</name>
    <dbReference type="NCBI Taxonomy" id="1469603"/>
    <lineage>
        <taxon>Bacteria</taxon>
        <taxon>Pseudomonadati</taxon>
        <taxon>Bacteroidota</taxon>
        <taxon>Cytophagia</taxon>
        <taxon>Cytophagales</taxon>
        <taxon>Cytophagaceae</taxon>
        <taxon>Spirosoma</taxon>
    </lineage>
</organism>
<dbReference type="Proteomes" id="UP000238375">
    <property type="component" value="Unassembled WGS sequence"/>
</dbReference>
<sequence length="503" mass="52728">MAKLPPRNYIILPRTGLRFSDTTPATNETLSSLNVDTRLSDILPVDLTNQAVVLDATSAQGAKLVQLSESEVPLLRAQLPGVLIVPEVFYYPQLFRETIRTVVRPLQGQAKVALKIQLVEAKSTKPVVGATVVAFTNFADRTGEQATSDAKGVVSFKNITNQTIDQLYVYPKVGYWSYWKQKVTLKTGDKLPIQPVKLDYQDAKSFFYPAPADGEPNGTGLTVGVIDTGAGPHPDLTIAGGACTVTGDDPKDFADVDEHGSHVSGIIAAQGTPPTGVRGVAPGATLRAYRVFGRNSQGASNFAIIKAIEQAVADGCDILNMSLGGGPVDTATQEAITFAYQNGTICFVATGNDGRQPVSFPASFSLSLAVSAMGRKGTFPANTTDAPNVAAPYGTDKKNFIAAFSNVGPNVDFTAPGVGIVSTVPGGYSPLSGTSMACPAAAGMAARLLSGHTDLLAMPRTAARADAMIQRLAQYVRPMGFGPTFEGTGMPLLPDGTTKPTLS</sequence>
<dbReference type="PROSITE" id="PS00138">
    <property type="entry name" value="SUBTILASE_SER"/>
    <property type="match status" value="1"/>
</dbReference>
<accession>A0A2T0TEL9</accession>
<keyword evidence="2 5" id="KW-0645">Protease</keyword>
<comment type="similarity">
    <text evidence="1 5">Belongs to the peptidase S8 family.</text>
</comment>
<gene>
    <name evidence="7" type="ORF">CLV58_10384</name>
</gene>
<dbReference type="EMBL" id="PVTE01000003">
    <property type="protein sequence ID" value="PRY44115.1"/>
    <property type="molecule type" value="Genomic_DNA"/>
</dbReference>
<dbReference type="InterPro" id="IPR000209">
    <property type="entry name" value="Peptidase_S8/S53_dom"/>
</dbReference>
<dbReference type="PROSITE" id="PS51892">
    <property type="entry name" value="SUBTILASE"/>
    <property type="match status" value="1"/>
</dbReference>
<dbReference type="InterPro" id="IPR022398">
    <property type="entry name" value="Peptidase_S8_His-AS"/>
</dbReference>
<dbReference type="Gene3D" id="3.40.50.200">
    <property type="entry name" value="Peptidase S8/S53 domain"/>
    <property type="match status" value="1"/>
</dbReference>